<dbReference type="CDD" id="cd16936">
    <property type="entry name" value="HATPase_RsbW-like"/>
    <property type="match status" value="1"/>
</dbReference>
<dbReference type="SUPFAM" id="SSF55874">
    <property type="entry name" value="ATPase domain of HSP90 chaperone/DNA topoisomerase II/histidine kinase"/>
    <property type="match status" value="1"/>
</dbReference>
<feature type="region of interest" description="Disordered" evidence="2">
    <location>
        <begin position="1"/>
        <end position="55"/>
    </location>
</feature>
<keyword evidence="1" id="KW-0808">Transferase</keyword>
<proteinExistence type="predicted"/>
<dbReference type="InterPro" id="IPR003594">
    <property type="entry name" value="HATPase_dom"/>
</dbReference>
<evidence type="ECO:0000256" key="2">
    <source>
        <dbReference type="SAM" id="MobiDB-lite"/>
    </source>
</evidence>
<dbReference type="RefSeq" id="WP_344060673.1">
    <property type="nucleotide sequence ID" value="NZ_BAAAPN010000003.1"/>
</dbReference>
<evidence type="ECO:0000313" key="5">
    <source>
        <dbReference type="Proteomes" id="UP001501475"/>
    </source>
</evidence>
<gene>
    <name evidence="4" type="ORF">GCM10009810_01390</name>
</gene>
<keyword evidence="5" id="KW-1185">Reference proteome</keyword>
<keyword evidence="1" id="KW-0418">Kinase</keyword>
<protein>
    <recommendedName>
        <fullName evidence="3">Histidine kinase/HSP90-like ATPase domain-containing protein</fullName>
    </recommendedName>
</protein>
<keyword evidence="1" id="KW-0723">Serine/threonine-protein kinase</keyword>
<organism evidence="4 5">
    <name type="scientific">Nostocoides vanveenii</name>
    <dbReference type="NCBI Taxonomy" id="330835"/>
    <lineage>
        <taxon>Bacteria</taxon>
        <taxon>Bacillati</taxon>
        <taxon>Actinomycetota</taxon>
        <taxon>Actinomycetes</taxon>
        <taxon>Micrococcales</taxon>
        <taxon>Intrasporangiaceae</taxon>
        <taxon>Nostocoides</taxon>
    </lineage>
</organism>
<reference evidence="4 5" key="1">
    <citation type="journal article" date="2019" name="Int. J. Syst. Evol. Microbiol.">
        <title>The Global Catalogue of Microorganisms (GCM) 10K type strain sequencing project: providing services to taxonomists for standard genome sequencing and annotation.</title>
        <authorList>
            <consortium name="The Broad Institute Genomics Platform"/>
            <consortium name="The Broad Institute Genome Sequencing Center for Infectious Disease"/>
            <person name="Wu L."/>
            <person name="Ma J."/>
        </authorList>
    </citation>
    <scope>NUCLEOTIDE SEQUENCE [LARGE SCALE GENOMIC DNA]</scope>
    <source>
        <strain evidence="4 5">JCM 15591</strain>
    </source>
</reference>
<sequence length="199" mass="20865">MTTEKTSTRSDKAAAPSSTTPPAEPATADATAPAKAAKAPRVAAKAAKTAPEPPAVDEFGGLIGVGNARTIRAPWRTSSVARVRAAVVADSEARGVDDETVDEIAVVVSELVSNALRHAKPLHDNTVRVHWTERNGVVEVEVTDGGGHTSPKPRPQAVFAVSGRGLRIVRSFAHEWGVTEKKDSVTVWASLGGPSRRRA</sequence>
<comment type="caution">
    <text evidence="4">The sequence shown here is derived from an EMBL/GenBank/DDBJ whole genome shotgun (WGS) entry which is preliminary data.</text>
</comment>
<feature type="compositionally biased region" description="Low complexity" evidence="2">
    <location>
        <begin position="13"/>
        <end position="50"/>
    </location>
</feature>
<dbReference type="Gene3D" id="3.30.565.10">
    <property type="entry name" value="Histidine kinase-like ATPase, C-terminal domain"/>
    <property type="match status" value="1"/>
</dbReference>
<dbReference type="PANTHER" id="PTHR35526:SF3">
    <property type="entry name" value="ANTI-SIGMA-F FACTOR RSBW"/>
    <property type="match status" value="1"/>
</dbReference>
<name>A0ABN2JZ87_9MICO</name>
<dbReference type="InterPro" id="IPR036890">
    <property type="entry name" value="HATPase_C_sf"/>
</dbReference>
<dbReference type="Pfam" id="PF13581">
    <property type="entry name" value="HATPase_c_2"/>
    <property type="match status" value="1"/>
</dbReference>
<dbReference type="InterPro" id="IPR050267">
    <property type="entry name" value="Anti-sigma-factor_SerPK"/>
</dbReference>
<evidence type="ECO:0000256" key="1">
    <source>
        <dbReference type="ARBA" id="ARBA00022527"/>
    </source>
</evidence>
<evidence type="ECO:0000313" key="4">
    <source>
        <dbReference type="EMBL" id="GAA1744473.1"/>
    </source>
</evidence>
<accession>A0ABN2JZ87</accession>
<dbReference type="EMBL" id="BAAAPN010000003">
    <property type="protein sequence ID" value="GAA1744473.1"/>
    <property type="molecule type" value="Genomic_DNA"/>
</dbReference>
<dbReference type="PANTHER" id="PTHR35526">
    <property type="entry name" value="ANTI-SIGMA-F FACTOR RSBW-RELATED"/>
    <property type="match status" value="1"/>
</dbReference>
<feature type="compositionally biased region" description="Basic and acidic residues" evidence="2">
    <location>
        <begin position="1"/>
        <end position="12"/>
    </location>
</feature>
<feature type="domain" description="Histidine kinase/HSP90-like ATPase" evidence="3">
    <location>
        <begin position="77"/>
        <end position="187"/>
    </location>
</feature>
<evidence type="ECO:0000259" key="3">
    <source>
        <dbReference type="Pfam" id="PF13581"/>
    </source>
</evidence>
<dbReference type="Proteomes" id="UP001501475">
    <property type="component" value="Unassembled WGS sequence"/>
</dbReference>